<dbReference type="PROSITE" id="PS50929">
    <property type="entry name" value="ABC_TM1F"/>
    <property type="match status" value="1"/>
</dbReference>
<name>X0QJZ9_9LACO</name>
<dbReference type="Gene3D" id="3.40.50.300">
    <property type="entry name" value="P-loop containing nucleotide triphosphate hydrolases"/>
    <property type="match status" value="1"/>
</dbReference>
<dbReference type="SUPFAM" id="SSF52540">
    <property type="entry name" value="P-loop containing nucleoside triphosphate hydrolases"/>
    <property type="match status" value="1"/>
</dbReference>
<dbReference type="Pfam" id="PF00005">
    <property type="entry name" value="ABC_tran"/>
    <property type="match status" value="1"/>
</dbReference>
<dbReference type="PROSITE" id="PS50893">
    <property type="entry name" value="ABC_TRANSPORTER_2"/>
    <property type="match status" value="1"/>
</dbReference>
<dbReference type="SUPFAM" id="SSF90123">
    <property type="entry name" value="ABC transporter transmembrane region"/>
    <property type="match status" value="1"/>
</dbReference>
<feature type="transmembrane region" description="Helical" evidence="7">
    <location>
        <begin position="122"/>
        <end position="146"/>
    </location>
</feature>
<dbReference type="Gene3D" id="1.20.1560.10">
    <property type="entry name" value="ABC transporter type 1, transmembrane domain"/>
    <property type="match status" value="1"/>
</dbReference>
<sequence length="539" mass="59493">MRLLLRLLSYAKNLNWILLASILAGTLTTLCQLALLWLSFASLVDFGALQHLGLAIFGLALAIGITRFGEQYLGHLVAFKILAGFRDTVYRKITKLAPAKLDEKHGSDLLKLVAQDIEQIEIFYAHTLAPVAIAGIVSIIQVIWFWSLAPVWGISALVSYALVGVLLPFLNQKEVAPQTQALTQADSQQQRLETESVQGKFELQQFQAVPGQLTKLTQANRHYWHISQIKTALQDKQNIAMQVLLMLCFLNFAVAGLISHLSLVPILLFPFTFGRVLALAALPGSLSGGILAAKHLFALLDETPVVQDTATAQPLAEPLNRFDMAHIDFAYPTKPNNQILADLSFQGKAPQRIGLVGPSGVGKSTIVKLLMTWYQPSAGQITVNDTPSSAVLLASLRQAINYMPQSPKIFTGSIRANLTLRQTSFSDQQLLEVLRWVELADTVLNFPKGLDTLITDSARHFSAGETQRLELARALLHPSQILVLDEPTSNLDVLNEALVLRAVQQHYPGMVIMVTHRQSSLAICDEVWQFKDQQLHQIK</sequence>
<dbReference type="CDD" id="cd03228">
    <property type="entry name" value="ABCC_MRP_Like"/>
    <property type="match status" value="1"/>
</dbReference>
<dbReference type="OrthoDB" id="9762778at2"/>
<dbReference type="GO" id="GO:0016887">
    <property type="term" value="F:ATP hydrolysis activity"/>
    <property type="evidence" value="ECO:0007669"/>
    <property type="project" value="InterPro"/>
</dbReference>
<keyword evidence="2 7" id="KW-0812">Transmembrane</keyword>
<evidence type="ECO:0000256" key="1">
    <source>
        <dbReference type="ARBA" id="ARBA00004651"/>
    </source>
</evidence>
<dbReference type="InterPro" id="IPR003593">
    <property type="entry name" value="AAA+_ATPase"/>
</dbReference>
<dbReference type="InterPro" id="IPR011527">
    <property type="entry name" value="ABC1_TM_dom"/>
</dbReference>
<dbReference type="InterPro" id="IPR039421">
    <property type="entry name" value="Type_1_exporter"/>
</dbReference>
<comment type="subcellular location">
    <subcellularLocation>
        <location evidence="1">Cell membrane</location>
        <topology evidence="1">Multi-pass membrane protein</topology>
    </subcellularLocation>
</comment>
<feature type="transmembrane region" description="Helical" evidence="7">
    <location>
        <begin position="16"/>
        <end position="40"/>
    </location>
</feature>
<dbReference type="AlphaFoldDB" id="X0QJZ9"/>
<accession>X0QJZ9</accession>
<evidence type="ECO:0000256" key="2">
    <source>
        <dbReference type="ARBA" id="ARBA00022692"/>
    </source>
</evidence>
<dbReference type="InterPro" id="IPR003439">
    <property type="entry name" value="ABC_transporter-like_ATP-bd"/>
</dbReference>
<dbReference type="GO" id="GO:0005886">
    <property type="term" value="C:plasma membrane"/>
    <property type="evidence" value="ECO:0007669"/>
    <property type="project" value="UniProtKB-SubCell"/>
</dbReference>
<organism evidence="10 11">
    <name type="scientific">Agrilactobacillus composti DSM 18527 = JCM 14202</name>
    <dbReference type="NCBI Taxonomy" id="1423734"/>
    <lineage>
        <taxon>Bacteria</taxon>
        <taxon>Bacillati</taxon>
        <taxon>Bacillota</taxon>
        <taxon>Bacilli</taxon>
        <taxon>Lactobacillales</taxon>
        <taxon>Lactobacillaceae</taxon>
        <taxon>Agrilactobacillus</taxon>
    </lineage>
</organism>
<keyword evidence="6 7" id="KW-0472">Membrane</keyword>
<keyword evidence="5 7" id="KW-1133">Transmembrane helix</keyword>
<evidence type="ECO:0000259" key="8">
    <source>
        <dbReference type="PROSITE" id="PS50893"/>
    </source>
</evidence>
<dbReference type="InterPro" id="IPR027417">
    <property type="entry name" value="P-loop_NTPase"/>
</dbReference>
<evidence type="ECO:0000259" key="9">
    <source>
        <dbReference type="PROSITE" id="PS50929"/>
    </source>
</evidence>
<evidence type="ECO:0000313" key="11">
    <source>
        <dbReference type="Proteomes" id="UP000051236"/>
    </source>
</evidence>
<proteinExistence type="predicted"/>
<evidence type="ECO:0000256" key="7">
    <source>
        <dbReference type="SAM" id="Phobius"/>
    </source>
</evidence>
<dbReference type="SMART" id="SM00382">
    <property type="entry name" value="AAA"/>
    <property type="match status" value="1"/>
</dbReference>
<keyword evidence="11" id="KW-1185">Reference proteome</keyword>
<evidence type="ECO:0000256" key="4">
    <source>
        <dbReference type="ARBA" id="ARBA00022840"/>
    </source>
</evidence>
<evidence type="ECO:0000256" key="6">
    <source>
        <dbReference type="ARBA" id="ARBA00023136"/>
    </source>
</evidence>
<dbReference type="EMBL" id="AZGA01000088">
    <property type="protein sequence ID" value="KRM30457.1"/>
    <property type="molecule type" value="Genomic_DNA"/>
</dbReference>
<dbReference type="InterPro" id="IPR036640">
    <property type="entry name" value="ABC1_TM_sf"/>
</dbReference>
<reference evidence="10 11" key="1">
    <citation type="journal article" date="2015" name="Genome Announc.">
        <title>Expanding the biotechnology potential of lactobacilli through comparative genomics of 213 strains and associated genera.</title>
        <authorList>
            <person name="Sun Z."/>
            <person name="Harris H.M."/>
            <person name="McCann A."/>
            <person name="Guo C."/>
            <person name="Argimon S."/>
            <person name="Zhang W."/>
            <person name="Yang X."/>
            <person name="Jeffery I.B."/>
            <person name="Cooney J.C."/>
            <person name="Kagawa T.F."/>
            <person name="Liu W."/>
            <person name="Song Y."/>
            <person name="Salvetti E."/>
            <person name="Wrobel A."/>
            <person name="Rasinkangas P."/>
            <person name="Parkhill J."/>
            <person name="Rea M.C."/>
            <person name="O'Sullivan O."/>
            <person name="Ritari J."/>
            <person name="Douillard F.P."/>
            <person name="Paul Ross R."/>
            <person name="Yang R."/>
            <person name="Briner A.E."/>
            <person name="Felis G.E."/>
            <person name="de Vos W.M."/>
            <person name="Barrangou R."/>
            <person name="Klaenhammer T.R."/>
            <person name="Caufield P.W."/>
            <person name="Cui Y."/>
            <person name="Zhang H."/>
            <person name="O'Toole P.W."/>
        </authorList>
    </citation>
    <scope>NUCLEOTIDE SEQUENCE [LARGE SCALE GENOMIC DNA]</scope>
    <source>
        <strain evidence="10 11">DSM 18527</strain>
    </source>
</reference>
<protein>
    <submittedName>
        <fullName evidence="10">ABC-type multidrug transport system, ATPase and permease component</fullName>
    </submittedName>
</protein>
<dbReference type="RefSeq" id="WP_035451459.1">
    <property type="nucleotide sequence ID" value="NZ_AZGA01000088.1"/>
</dbReference>
<dbReference type="PANTHER" id="PTHR24221:SF653">
    <property type="entry name" value="TRANSPORT ATP-BINDING PROTEIN CYDC"/>
    <property type="match status" value="1"/>
</dbReference>
<feature type="transmembrane region" description="Helical" evidence="7">
    <location>
        <begin position="152"/>
        <end position="170"/>
    </location>
</feature>
<dbReference type="PATRIC" id="fig|1423734.3.peg.1607"/>
<evidence type="ECO:0000256" key="3">
    <source>
        <dbReference type="ARBA" id="ARBA00022741"/>
    </source>
</evidence>
<feature type="transmembrane region" description="Helical" evidence="7">
    <location>
        <begin position="243"/>
        <end position="267"/>
    </location>
</feature>
<evidence type="ECO:0000313" key="10">
    <source>
        <dbReference type="EMBL" id="KRM30457.1"/>
    </source>
</evidence>
<gene>
    <name evidence="10" type="ORF">FC83_GL001588</name>
</gene>
<dbReference type="PANTHER" id="PTHR24221">
    <property type="entry name" value="ATP-BINDING CASSETTE SUB-FAMILY B"/>
    <property type="match status" value="1"/>
</dbReference>
<keyword evidence="4" id="KW-0067">ATP-binding</keyword>
<comment type="caution">
    <text evidence="10">The sequence shown here is derived from an EMBL/GenBank/DDBJ whole genome shotgun (WGS) entry which is preliminary data.</text>
</comment>
<feature type="domain" description="ABC transmembrane type-1" evidence="9">
    <location>
        <begin position="19"/>
        <end position="250"/>
    </location>
</feature>
<dbReference type="STRING" id="1423734.FC83_GL001588"/>
<evidence type="ECO:0000256" key="5">
    <source>
        <dbReference type="ARBA" id="ARBA00022989"/>
    </source>
</evidence>
<feature type="transmembrane region" description="Helical" evidence="7">
    <location>
        <begin position="46"/>
        <end position="65"/>
    </location>
</feature>
<feature type="domain" description="ABC transporter" evidence="8">
    <location>
        <begin position="322"/>
        <end position="538"/>
    </location>
</feature>
<dbReference type="GO" id="GO:0005524">
    <property type="term" value="F:ATP binding"/>
    <property type="evidence" value="ECO:0007669"/>
    <property type="project" value="UniProtKB-KW"/>
</dbReference>
<dbReference type="GO" id="GO:0140359">
    <property type="term" value="F:ABC-type transporter activity"/>
    <property type="evidence" value="ECO:0007669"/>
    <property type="project" value="InterPro"/>
</dbReference>
<keyword evidence="3" id="KW-0547">Nucleotide-binding</keyword>
<dbReference type="GO" id="GO:0034040">
    <property type="term" value="F:ATPase-coupled lipid transmembrane transporter activity"/>
    <property type="evidence" value="ECO:0007669"/>
    <property type="project" value="TreeGrafter"/>
</dbReference>
<dbReference type="Proteomes" id="UP000051236">
    <property type="component" value="Unassembled WGS sequence"/>
</dbReference>
<dbReference type="eggNOG" id="COG1132">
    <property type="taxonomic scope" value="Bacteria"/>
</dbReference>